<reference evidence="1 3" key="1">
    <citation type="journal article" date="2015" name="Genome Announc.">
        <title>Complete Genome Sequence of Polypropylene Glycol- and Polyethylene Glycol-Degrading Sphingopyxis macrogoltabida Strain EY-1.</title>
        <authorList>
            <person name="Ohtsubo Y."/>
            <person name="Nagata Y."/>
            <person name="Numata M."/>
            <person name="Tsuchikane K."/>
            <person name="Hosoyama A."/>
            <person name="Yamazoe A."/>
            <person name="Tsuda M."/>
            <person name="Fujita N."/>
            <person name="Kawai F."/>
        </authorList>
    </citation>
    <scope>NUCLEOTIDE SEQUENCE [LARGE SCALE GENOMIC DNA]</scope>
    <source>
        <strain evidence="1 3">EY-1</strain>
        <plasmid evidence="1">1</plasmid>
    </source>
</reference>
<dbReference type="KEGG" id="smag:AN936_23450"/>
<sequence>MRKKDDPETAQLQDDKFRRCHIERKEIELSKNTYVAHEISISAHAFEDIVRAIAALSLEQTRFVTFKDVILHALERYPALKDGHSAALETLLPVDGPVRIYVRLNSKDNAAVERLKGELNAATKAHCGVRETLIFCAMLVAEGEFSACKMQMDKVKL</sequence>
<dbReference type="AlphaFoldDB" id="A0A0N9V2T9"/>
<name>A0A0N9V2T9_SPHMC</name>
<dbReference type="Proteomes" id="UP000076088">
    <property type="component" value="Plasmid unnamed2"/>
</dbReference>
<evidence type="ECO:0000313" key="4">
    <source>
        <dbReference type="Proteomes" id="UP000076088"/>
    </source>
</evidence>
<dbReference type="PATRIC" id="fig|33050.5.peg.4742"/>
<gene>
    <name evidence="1" type="ORF">AN936_23450</name>
    <name evidence="2" type="ORF">ATM17_40115</name>
</gene>
<evidence type="ECO:0000313" key="2">
    <source>
        <dbReference type="EMBL" id="AMU92886.1"/>
    </source>
</evidence>
<organism evidence="1 3">
    <name type="scientific">Sphingopyxis macrogoltabida</name>
    <name type="common">Sphingomonas macrogoltabidus</name>
    <dbReference type="NCBI Taxonomy" id="33050"/>
    <lineage>
        <taxon>Bacteria</taxon>
        <taxon>Pseudomonadati</taxon>
        <taxon>Pseudomonadota</taxon>
        <taxon>Alphaproteobacteria</taxon>
        <taxon>Sphingomonadales</taxon>
        <taxon>Sphingomonadaceae</taxon>
        <taxon>Sphingopyxis</taxon>
    </lineage>
</organism>
<dbReference type="EMBL" id="CP012701">
    <property type="protein sequence ID" value="ALH83105.1"/>
    <property type="molecule type" value="Genomic_DNA"/>
</dbReference>
<proteinExistence type="predicted"/>
<accession>A0A0N9V2T9</accession>
<reference evidence="2" key="3">
    <citation type="submission" date="2015-11" db="EMBL/GenBank/DDBJ databases">
        <authorList>
            <person name="Yoshiyuki O."/>
        </authorList>
    </citation>
    <scope>NUCLEOTIDE SEQUENCE</scope>
    <source>
        <strain evidence="2">203N</strain>
        <plasmid evidence="2">unnamed2</plasmid>
    </source>
</reference>
<dbReference type="KEGG" id="smaz:LH19_28115"/>
<geneLocation type="plasmid" evidence="2 4">
    <name>unnamed2</name>
</geneLocation>
<geneLocation type="plasmid" evidence="1 3">
    <name>1</name>
</geneLocation>
<keyword evidence="4" id="KW-1185">Reference proteome</keyword>
<dbReference type="Proteomes" id="UP000058074">
    <property type="component" value="Plasmid 1"/>
</dbReference>
<reference evidence="4" key="2">
    <citation type="submission" date="2015-11" db="EMBL/GenBank/DDBJ databases">
        <title>Complete genome sequence of a polyethylene-glycol degrader Sphingopyxis macrogoltabida 203N (NBRC 111659).</title>
        <authorList>
            <person name="Yoshiyuki O."/>
            <person name="Shouta N."/>
            <person name="Nagata Y."/>
            <person name="Numata M."/>
            <person name="Tsuchikane K."/>
            <person name="Hosoyama A."/>
            <person name="Yamazoe A."/>
            <person name="Tsuda M."/>
            <person name="Fujita N."/>
            <person name="Kawai F."/>
        </authorList>
    </citation>
    <scope>NUCLEOTIDE SEQUENCE [LARGE SCALE GENOMIC DNA]</scope>
    <source>
        <strain evidence="4">203N</strain>
        <plasmid evidence="4">unnamed2</plasmid>
    </source>
</reference>
<evidence type="ECO:0000313" key="3">
    <source>
        <dbReference type="Proteomes" id="UP000058074"/>
    </source>
</evidence>
<keyword evidence="1" id="KW-0614">Plasmid</keyword>
<evidence type="ECO:0000313" key="1">
    <source>
        <dbReference type="EMBL" id="ALH83105.1"/>
    </source>
</evidence>
<dbReference type="OrthoDB" id="7407973at2"/>
<dbReference type="RefSeq" id="WP_054590549.1">
    <property type="nucleotide sequence ID" value="NZ_CP009431.1"/>
</dbReference>
<reference evidence="2 4" key="4">
    <citation type="journal article" date="2016" name="Genome Announc.">
        <title>Complete Genome Sequence of Sphingopyxis macrogoltabida Strain 203N (NBRC 111659), a Polyethylene Glycol Degrader.</title>
        <authorList>
            <person name="Ohtsubo Y."/>
            <person name="Nonoyama S."/>
            <person name="Nagata Y."/>
            <person name="Numata M."/>
            <person name="Tsuchikane K."/>
            <person name="Hosoyama A."/>
            <person name="Yamazoe A."/>
            <person name="Tsuda M."/>
            <person name="Fujita N."/>
            <person name="Kawai F."/>
        </authorList>
    </citation>
    <scope>NUCLEOTIDE SEQUENCE [LARGE SCALE GENOMIC DNA]</scope>
    <source>
        <strain evidence="2 4">203N</strain>
    </source>
</reference>
<dbReference type="EMBL" id="CP013346">
    <property type="protein sequence ID" value="AMU92886.1"/>
    <property type="molecule type" value="Genomic_DNA"/>
</dbReference>
<protein>
    <submittedName>
        <fullName evidence="1">Uncharacterized protein</fullName>
    </submittedName>
</protein>